<dbReference type="SUPFAM" id="SSF110710">
    <property type="entry name" value="TTHA0583/YokD-like"/>
    <property type="match status" value="1"/>
</dbReference>
<dbReference type="EMBL" id="JACOQI010000001">
    <property type="protein sequence ID" value="MBC5768920.1"/>
    <property type="molecule type" value="Genomic_DNA"/>
</dbReference>
<dbReference type="NCBIfam" id="TIGR01440">
    <property type="entry name" value="TIGR01440 family protein"/>
    <property type="match status" value="1"/>
</dbReference>
<dbReference type="Pfam" id="PF04260">
    <property type="entry name" value="DUF436"/>
    <property type="match status" value="1"/>
</dbReference>
<accession>A0A923S5T9</accession>
<dbReference type="InterPro" id="IPR028345">
    <property type="entry name" value="Antibiotic_NAT-like"/>
</dbReference>
<gene>
    <name evidence="2" type="ORF">H8Z83_00960</name>
</gene>
<evidence type="ECO:0000256" key="1">
    <source>
        <dbReference type="HAMAP-Rule" id="MF_00800"/>
    </source>
</evidence>
<keyword evidence="3" id="KW-1185">Reference proteome</keyword>
<evidence type="ECO:0000313" key="3">
    <source>
        <dbReference type="Proteomes" id="UP000620327"/>
    </source>
</evidence>
<evidence type="ECO:0000313" key="2">
    <source>
        <dbReference type="EMBL" id="MBC5768920.1"/>
    </source>
</evidence>
<comment type="similarity">
    <text evidence="1">Belongs to the UPF0340 family.</text>
</comment>
<sequence length="202" mass="21675">MAGTTVHTLENQQLLEQVERESAAAARQLAETAHLRKGQLVVIGCSTSEVVGHQVGSWSTPEVADAIFRGLDSVFGPMGVYMAAQCCEHLNRALIVEYEAVPGGEIVNVVPQPKAGSSFATAAYKAFRHPVALEEIRADAGLDIGGTLIGMHLKKVAVPVRLEQDHIGQAIVLAARVRPKFIGGDRAVYDETLKEGYPDFTD</sequence>
<dbReference type="InterPro" id="IPR006340">
    <property type="entry name" value="DUF436"/>
</dbReference>
<protein>
    <recommendedName>
        <fullName evidence="1">UPF0340 protein H8Z83_00960</fullName>
    </recommendedName>
</protein>
<dbReference type="Gene3D" id="3.40.50.10360">
    <property type="entry name" value="Hypothetical protein TT1679"/>
    <property type="match status" value="1"/>
</dbReference>
<dbReference type="AlphaFoldDB" id="A0A923S5T9"/>
<name>A0A923S5T9_9FIRM</name>
<organism evidence="2 3">
    <name type="scientific">Dysosmobacter segnis</name>
    <dbReference type="NCBI Taxonomy" id="2763042"/>
    <lineage>
        <taxon>Bacteria</taxon>
        <taxon>Bacillati</taxon>
        <taxon>Bacillota</taxon>
        <taxon>Clostridia</taxon>
        <taxon>Eubacteriales</taxon>
        <taxon>Oscillospiraceae</taxon>
        <taxon>Dysosmobacter</taxon>
    </lineage>
</organism>
<proteinExistence type="inferred from homology"/>
<dbReference type="HAMAP" id="MF_00800">
    <property type="entry name" value="UPF0340"/>
    <property type="match status" value="1"/>
</dbReference>
<dbReference type="RefSeq" id="WP_187013320.1">
    <property type="nucleotide sequence ID" value="NZ_JACOQI010000001.1"/>
</dbReference>
<dbReference type="Proteomes" id="UP000620327">
    <property type="component" value="Unassembled WGS sequence"/>
</dbReference>
<comment type="caution">
    <text evidence="2">The sequence shown here is derived from an EMBL/GenBank/DDBJ whole genome shotgun (WGS) entry which is preliminary data.</text>
</comment>
<reference evidence="2" key="1">
    <citation type="submission" date="2020-08" db="EMBL/GenBank/DDBJ databases">
        <title>Genome public.</title>
        <authorList>
            <person name="Liu C."/>
            <person name="Sun Q."/>
        </authorList>
    </citation>
    <scope>NUCLEOTIDE SEQUENCE</scope>
    <source>
        <strain evidence="2">BX15</strain>
    </source>
</reference>